<proteinExistence type="predicted"/>
<dbReference type="GO" id="GO:0005634">
    <property type="term" value="C:nucleus"/>
    <property type="evidence" value="ECO:0007669"/>
    <property type="project" value="UniProtKB-SubCell"/>
</dbReference>
<keyword evidence="2" id="KW-0805">Transcription regulation</keyword>
<evidence type="ECO:0000259" key="7">
    <source>
        <dbReference type="PROSITE" id="PS50066"/>
    </source>
</evidence>
<dbReference type="RefSeq" id="XP_005707953.1">
    <property type="nucleotide sequence ID" value="XM_005707896.1"/>
</dbReference>
<dbReference type="PROSITE" id="PS00350">
    <property type="entry name" value="MADS_BOX_1"/>
    <property type="match status" value="1"/>
</dbReference>
<organism evidence="8 9">
    <name type="scientific">Galdieria sulphuraria</name>
    <name type="common">Red alga</name>
    <dbReference type="NCBI Taxonomy" id="130081"/>
    <lineage>
        <taxon>Eukaryota</taxon>
        <taxon>Rhodophyta</taxon>
        <taxon>Bangiophyceae</taxon>
        <taxon>Galdieriales</taxon>
        <taxon>Galdieriaceae</taxon>
        <taxon>Galdieria</taxon>
    </lineage>
</organism>
<dbReference type="CDD" id="cd00265">
    <property type="entry name" value="MADS_MEF2_like"/>
    <property type="match status" value="1"/>
</dbReference>
<sequence length="407" mass="46924">MGRNKVNIKRIEDSRSRQVTFTKRKAGLIKKAFELSVLCDCDVSLVIFSPSGKMFEYQSEKWVTLFEKMFAYEGMVERKTKDQSNLVEMKARKRSIPVPQNIIEFVANFENSFSKEHKLTHPIYSKSSSIIDNGIEKGDLAGCSSLAMNDISHLNKETSRYDQFVMRNFSGSSLSCNQNMEKNTTHSSWEEEYLFESGEYLSSKMAGKIPESQLLKTSSPRSTHYHHSGSQDYQTNPHFSNVVVQMSSSDENKAQVEEKQPFYHQQDWNEDRENDKEASIDVHSHEDSSSFRSRKRLKVEIPHPSEFSSDALRTSDWLANVSYLQTSRRYFGDQDYFSTMNCFTNHSSGWFWNRYMDNIPPVPRSPFLWSTPRGPLGFFSQEHLFTPTSISGVIPSPGTEFIRNPDI</sequence>
<keyword evidence="9" id="KW-1185">Reference proteome</keyword>
<evidence type="ECO:0000256" key="5">
    <source>
        <dbReference type="ARBA" id="ARBA00023242"/>
    </source>
</evidence>
<evidence type="ECO:0000256" key="2">
    <source>
        <dbReference type="ARBA" id="ARBA00023015"/>
    </source>
</evidence>
<accession>M2Y616</accession>
<dbReference type="GO" id="GO:0045944">
    <property type="term" value="P:positive regulation of transcription by RNA polymerase II"/>
    <property type="evidence" value="ECO:0007669"/>
    <property type="project" value="InterPro"/>
</dbReference>
<evidence type="ECO:0000313" key="8">
    <source>
        <dbReference type="EMBL" id="EME31433.1"/>
    </source>
</evidence>
<dbReference type="SUPFAM" id="SSF55455">
    <property type="entry name" value="SRF-like"/>
    <property type="match status" value="1"/>
</dbReference>
<dbReference type="Gene3D" id="3.40.1810.10">
    <property type="entry name" value="Transcription factor, MADS-box"/>
    <property type="match status" value="1"/>
</dbReference>
<dbReference type="EMBL" id="KB454492">
    <property type="protein sequence ID" value="EME31433.1"/>
    <property type="molecule type" value="Genomic_DNA"/>
</dbReference>
<dbReference type="KEGG" id="gsl:Gasu_13940"/>
<feature type="compositionally biased region" description="Basic and acidic residues" evidence="6">
    <location>
        <begin position="250"/>
        <end position="289"/>
    </location>
</feature>
<comment type="subcellular location">
    <subcellularLocation>
        <location evidence="1">Nucleus</location>
    </subcellularLocation>
</comment>
<evidence type="ECO:0000256" key="3">
    <source>
        <dbReference type="ARBA" id="ARBA00023125"/>
    </source>
</evidence>
<evidence type="ECO:0000256" key="4">
    <source>
        <dbReference type="ARBA" id="ARBA00023163"/>
    </source>
</evidence>
<dbReference type="OrthoDB" id="5967at2759"/>
<evidence type="ECO:0000313" key="9">
    <source>
        <dbReference type="Proteomes" id="UP000030680"/>
    </source>
</evidence>
<protein>
    <submittedName>
        <fullName evidence="8">MADS-box transcription factor, other eukaryote</fullName>
    </submittedName>
</protein>
<keyword evidence="5" id="KW-0539">Nucleus</keyword>
<dbReference type="AlphaFoldDB" id="M2Y616"/>
<dbReference type="GO" id="GO:0046983">
    <property type="term" value="F:protein dimerization activity"/>
    <property type="evidence" value="ECO:0007669"/>
    <property type="project" value="InterPro"/>
</dbReference>
<dbReference type="PANTHER" id="PTHR48019">
    <property type="entry name" value="SERUM RESPONSE FACTOR HOMOLOG"/>
    <property type="match status" value="1"/>
</dbReference>
<dbReference type="InterPro" id="IPR036879">
    <property type="entry name" value="TF_MADSbox_sf"/>
</dbReference>
<dbReference type="PRINTS" id="PR00404">
    <property type="entry name" value="MADSDOMAIN"/>
</dbReference>
<dbReference type="InterPro" id="IPR002100">
    <property type="entry name" value="TF_MADSbox"/>
</dbReference>
<dbReference type="GO" id="GO:0000977">
    <property type="term" value="F:RNA polymerase II transcription regulatory region sequence-specific DNA binding"/>
    <property type="evidence" value="ECO:0007669"/>
    <property type="project" value="InterPro"/>
</dbReference>
<dbReference type="Gramene" id="EME31433">
    <property type="protein sequence ID" value="EME31433"/>
    <property type="gene ID" value="Gasu_13940"/>
</dbReference>
<keyword evidence="3" id="KW-0238">DNA-binding</keyword>
<feature type="compositionally biased region" description="Polar residues" evidence="6">
    <location>
        <begin position="215"/>
        <end position="249"/>
    </location>
</feature>
<evidence type="ECO:0000256" key="1">
    <source>
        <dbReference type="ARBA" id="ARBA00004123"/>
    </source>
</evidence>
<name>M2Y616_GALSU</name>
<dbReference type="InterPro" id="IPR033896">
    <property type="entry name" value="MEF2-like_N"/>
</dbReference>
<evidence type="ECO:0000256" key="6">
    <source>
        <dbReference type="SAM" id="MobiDB-lite"/>
    </source>
</evidence>
<dbReference type="STRING" id="130081.M2Y616"/>
<feature type="domain" description="MADS-box" evidence="7">
    <location>
        <begin position="1"/>
        <end position="61"/>
    </location>
</feature>
<dbReference type="PROSITE" id="PS50066">
    <property type="entry name" value="MADS_BOX_2"/>
    <property type="match status" value="1"/>
</dbReference>
<dbReference type="GeneID" id="17090078"/>
<dbReference type="Pfam" id="PF00319">
    <property type="entry name" value="SRF-TF"/>
    <property type="match status" value="1"/>
</dbReference>
<dbReference type="InterPro" id="IPR050142">
    <property type="entry name" value="MADS-box/MEF2_TF"/>
</dbReference>
<gene>
    <name evidence="8" type="ORF">Gasu_13940</name>
</gene>
<dbReference type="eggNOG" id="KOG0014">
    <property type="taxonomic scope" value="Eukaryota"/>
</dbReference>
<dbReference type="SMART" id="SM00432">
    <property type="entry name" value="MADS"/>
    <property type="match status" value="1"/>
</dbReference>
<dbReference type="Proteomes" id="UP000030680">
    <property type="component" value="Unassembled WGS sequence"/>
</dbReference>
<reference evidence="9" key="1">
    <citation type="journal article" date="2013" name="Science">
        <title>Gene transfer from bacteria and archaea facilitated evolution of an extremophilic eukaryote.</title>
        <authorList>
            <person name="Schonknecht G."/>
            <person name="Chen W.H."/>
            <person name="Ternes C.M."/>
            <person name="Barbier G.G."/>
            <person name="Shrestha R.P."/>
            <person name="Stanke M."/>
            <person name="Brautigam A."/>
            <person name="Baker B.J."/>
            <person name="Banfield J.F."/>
            <person name="Garavito R.M."/>
            <person name="Carr K."/>
            <person name="Wilkerson C."/>
            <person name="Rensing S.A."/>
            <person name="Gagneul D."/>
            <person name="Dickenson N.E."/>
            <person name="Oesterhelt C."/>
            <person name="Lercher M.J."/>
            <person name="Weber A.P."/>
        </authorList>
    </citation>
    <scope>NUCLEOTIDE SEQUENCE [LARGE SCALE GENOMIC DNA]</scope>
    <source>
        <strain evidence="9">074W</strain>
    </source>
</reference>
<keyword evidence="4" id="KW-0804">Transcription</keyword>
<feature type="region of interest" description="Disordered" evidence="6">
    <location>
        <begin position="215"/>
        <end position="293"/>
    </location>
</feature>